<dbReference type="InterPro" id="IPR015424">
    <property type="entry name" value="PyrdxlP-dep_Trfase"/>
</dbReference>
<dbReference type="PANTHER" id="PTHR30244">
    <property type="entry name" value="TRANSAMINASE"/>
    <property type="match status" value="1"/>
</dbReference>
<dbReference type="PANTHER" id="PTHR30244:SF34">
    <property type="entry name" value="DTDP-4-AMINO-4,6-DIDEOXYGALACTOSE TRANSAMINASE"/>
    <property type="match status" value="1"/>
</dbReference>
<gene>
    <name evidence="2" type="ORF">COT44_04825</name>
</gene>
<dbReference type="CDD" id="cd00616">
    <property type="entry name" value="AHBA_syn"/>
    <property type="match status" value="1"/>
</dbReference>
<keyword evidence="2" id="KW-0032">Aminotransferase</keyword>
<evidence type="ECO:0000313" key="3">
    <source>
        <dbReference type="Proteomes" id="UP000228996"/>
    </source>
</evidence>
<organism evidence="2 3">
    <name type="scientific">Candidatus Shapirobacteria bacterium CG08_land_8_20_14_0_20_39_18</name>
    <dbReference type="NCBI Taxonomy" id="1974883"/>
    <lineage>
        <taxon>Bacteria</taxon>
        <taxon>Candidatus Shapironibacteriota</taxon>
    </lineage>
</organism>
<proteinExistence type="inferred from homology"/>
<name>A0A2M6XC18_9BACT</name>
<keyword evidence="2" id="KW-0808">Transferase</keyword>
<dbReference type="GO" id="GO:0030170">
    <property type="term" value="F:pyridoxal phosphate binding"/>
    <property type="evidence" value="ECO:0007669"/>
    <property type="project" value="TreeGrafter"/>
</dbReference>
<evidence type="ECO:0000313" key="2">
    <source>
        <dbReference type="EMBL" id="PIU03206.1"/>
    </source>
</evidence>
<dbReference type="Gene3D" id="3.90.1150.10">
    <property type="entry name" value="Aspartate Aminotransferase, domain 1"/>
    <property type="match status" value="1"/>
</dbReference>
<dbReference type="Proteomes" id="UP000228996">
    <property type="component" value="Unassembled WGS sequence"/>
</dbReference>
<dbReference type="PIRSF" id="PIRSF000390">
    <property type="entry name" value="PLP_StrS"/>
    <property type="match status" value="1"/>
</dbReference>
<protein>
    <submittedName>
        <fullName evidence="2">DegT/DnrJ/EryC1/StrS family aminotransferase</fullName>
    </submittedName>
</protein>
<dbReference type="SUPFAM" id="SSF53383">
    <property type="entry name" value="PLP-dependent transferases"/>
    <property type="match status" value="1"/>
</dbReference>
<comment type="caution">
    <text evidence="2">The sequence shown here is derived from an EMBL/GenBank/DDBJ whole genome shotgun (WGS) entry which is preliminary data.</text>
</comment>
<keyword evidence="1" id="KW-0663">Pyridoxal phosphate</keyword>
<dbReference type="Gene3D" id="3.40.640.10">
    <property type="entry name" value="Type I PLP-dependent aspartate aminotransferase-like (Major domain)"/>
    <property type="match status" value="1"/>
</dbReference>
<accession>A0A2M6XC18</accession>
<sequence length="403" mass="45223">MDKLKIPFGTISITQNAKKLVNEALDSGRVSQGKMVREFERQFANLAGAKKAVAVSSGTDADIIAMAVLYDFGAKRGDEIIVPALSFVATGNAVIHAGFKPVFVDIDRNTLNIDSTKIERVITKKTRAIMPVHLMGKPADMDAINAIAKKHKLYVIEDAAEAHGAEYKGKKVGTLGDMGAYSLYLAHIISTVEGGIVVTNNLEFADIMRSLRCHGRGCKCELCILNTTSGYCTKRFQYGKNVDIRFVFERIGYSSKMNELEAAVGLGNLGIYEQILAKRRKNLLTMIKRFEKFDDYFYTIKEEKNEKIGPHAFPIILKEKTPFSRDQFVHYLEENGIETRNLFWAMPTQCPGFKYLGYRLGQFSNAEYIGYNGLHIGVHQDITDEHIDYLVKITEQFLKKSSK</sequence>
<evidence type="ECO:0000256" key="1">
    <source>
        <dbReference type="RuleBase" id="RU004508"/>
    </source>
</evidence>
<reference evidence="3" key="1">
    <citation type="submission" date="2017-09" db="EMBL/GenBank/DDBJ databases">
        <title>Depth-based differentiation of microbial function through sediment-hosted aquifers and enrichment of novel symbionts in the deep terrestrial subsurface.</title>
        <authorList>
            <person name="Probst A.J."/>
            <person name="Ladd B."/>
            <person name="Jarett J.K."/>
            <person name="Geller-Mcgrath D.E."/>
            <person name="Sieber C.M.K."/>
            <person name="Emerson J.B."/>
            <person name="Anantharaman K."/>
            <person name="Thomas B.C."/>
            <person name="Malmstrom R."/>
            <person name="Stieglmeier M."/>
            <person name="Klingl A."/>
            <person name="Woyke T."/>
            <person name="Ryan C.M."/>
            <person name="Banfield J.F."/>
        </authorList>
    </citation>
    <scope>NUCLEOTIDE SEQUENCE [LARGE SCALE GENOMIC DNA]</scope>
</reference>
<dbReference type="InterPro" id="IPR000653">
    <property type="entry name" value="DegT/StrS_aminotransferase"/>
</dbReference>
<dbReference type="Pfam" id="PF01041">
    <property type="entry name" value="DegT_DnrJ_EryC1"/>
    <property type="match status" value="1"/>
</dbReference>
<comment type="similarity">
    <text evidence="1">Belongs to the DegT/DnrJ/EryC1 family.</text>
</comment>
<dbReference type="GO" id="GO:0008483">
    <property type="term" value="F:transaminase activity"/>
    <property type="evidence" value="ECO:0007669"/>
    <property type="project" value="UniProtKB-KW"/>
</dbReference>
<dbReference type="GO" id="GO:0000271">
    <property type="term" value="P:polysaccharide biosynthetic process"/>
    <property type="evidence" value="ECO:0007669"/>
    <property type="project" value="TreeGrafter"/>
</dbReference>
<dbReference type="InterPro" id="IPR015421">
    <property type="entry name" value="PyrdxlP-dep_Trfase_major"/>
</dbReference>
<dbReference type="AlphaFoldDB" id="A0A2M6XC18"/>
<dbReference type="InterPro" id="IPR015422">
    <property type="entry name" value="PyrdxlP-dep_Trfase_small"/>
</dbReference>
<dbReference type="EMBL" id="PEYO01000022">
    <property type="protein sequence ID" value="PIU03206.1"/>
    <property type="molecule type" value="Genomic_DNA"/>
</dbReference>